<accession>A0A5K3EK38</accession>
<dbReference type="WBParaSite" id="MCU_001142-RA">
    <property type="protein sequence ID" value="MCU_001142-RA"/>
    <property type="gene ID" value="MCU_001142"/>
</dbReference>
<dbReference type="AlphaFoldDB" id="A0A5K3EK38"/>
<evidence type="ECO:0000313" key="1">
    <source>
        <dbReference type="WBParaSite" id="MCU_001142-RA"/>
    </source>
</evidence>
<name>A0A5K3EK38_MESCO</name>
<protein>
    <submittedName>
        <fullName evidence="1">Uncharacterized protein</fullName>
    </submittedName>
</protein>
<sequence length="116" mass="13370">MCCESCLVNPLIRSPRLRHRVPLFRSVSPAARILNSPFIHTNIYLGLSSHLGLNTQRHQFWLSSEVNDRLPSSPVFFLHREYEGRVIGPGLIPAWFKTTCWGPQQMYSRLQCQFSA</sequence>
<reference evidence="1" key="1">
    <citation type="submission" date="2019-11" db="UniProtKB">
        <authorList>
            <consortium name="WormBaseParasite"/>
        </authorList>
    </citation>
    <scope>IDENTIFICATION</scope>
</reference>
<organism evidence="1">
    <name type="scientific">Mesocestoides corti</name>
    <name type="common">Flatworm</name>
    <dbReference type="NCBI Taxonomy" id="53468"/>
    <lineage>
        <taxon>Eukaryota</taxon>
        <taxon>Metazoa</taxon>
        <taxon>Spiralia</taxon>
        <taxon>Lophotrochozoa</taxon>
        <taxon>Platyhelminthes</taxon>
        <taxon>Cestoda</taxon>
        <taxon>Eucestoda</taxon>
        <taxon>Cyclophyllidea</taxon>
        <taxon>Mesocestoididae</taxon>
        <taxon>Mesocestoides</taxon>
    </lineage>
</organism>
<proteinExistence type="predicted"/>